<protein>
    <submittedName>
        <fullName evidence="1">Uncharacterized protein</fullName>
    </submittedName>
</protein>
<dbReference type="EMBL" id="JACEIK010000156">
    <property type="protein sequence ID" value="MCD7451215.1"/>
    <property type="molecule type" value="Genomic_DNA"/>
</dbReference>
<sequence length="164" mass="18329">MSISSTSSTPSILTLVGDQGEVRRKNPLLSPLWMRSSLVLTTSITFSKSNPAETKGVDLWGRACLKERVTALQDKKKNYQRLKPPLKEAKHADPYALTDFFLAPIRDPTQCKKVTLLVTEDFNFMSPPTRLANYLKSVTSAKDRKRMVVIPIVCLANDRAHAVV</sequence>
<reference evidence="1 2" key="1">
    <citation type="journal article" date="2021" name="BMC Genomics">
        <title>Datura genome reveals duplications of psychoactive alkaloid biosynthetic genes and high mutation rate following tissue culture.</title>
        <authorList>
            <person name="Rajewski A."/>
            <person name="Carter-House D."/>
            <person name="Stajich J."/>
            <person name="Litt A."/>
        </authorList>
    </citation>
    <scope>NUCLEOTIDE SEQUENCE [LARGE SCALE GENOMIC DNA]</scope>
    <source>
        <strain evidence="1">AR-01</strain>
    </source>
</reference>
<accession>A0ABS8RWM7</accession>
<organism evidence="1 2">
    <name type="scientific">Datura stramonium</name>
    <name type="common">Jimsonweed</name>
    <name type="synonym">Common thornapple</name>
    <dbReference type="NCBI Taxonomy" id="4076"/>
    <lineage>
        <taxon>Eukaryota</taxon>
        <taxon>Viridiplantae</taxon>
        <taxon>Streptophyta</taxon>
        <taxon>Embryophyta</taxon>
        <taxon>Tracheophyta</taxon>
        <taxon>Spermatophyta</taxon>
        <taxon>Magnoliopsida</taxon>
        <taxon>eudicotyledons</taxon>
        <taxon>Gunneridae</taxon>
        <taxon>Pentapetalae</taxon>
        <taxon>asterids</taxon>
        <taxon>lamiids</taxon>
        <taxon>Solanales</taxon>
        <taxon>Solanaceae</taxon>
        <taxon>Solanoideae</taxon>
        <taxon>Datureae</taxon>
        <taxon>Datura</taxon>
    </lineage>
</organism>
<dbReference type="Proteomes" id="UP000823775">
    <property type="component" value="Unassembled WGS sequence"/>
</dbReference>
<comment type="caution">
    <text evidence="1">The sequence shown here is derived from an EMBL/GenBank/DDBJ whole genome shotgun (WGS) entry which is preliminary data.</text>
</comment>
<keyword evidence="2" id="KW-1185">Reference proteome</keyword>
<evidence type="ECO:0000313" key="1">
    <source>
        <dbReference type="EMBL" id="MCD7451215.1"/>
    </source>
</evidence>
<evidence type="ECO:0000313" key="2">
    <source>
        <dbReference type="Proteomes" id="UP000823775"/>
    </source>
</evidence>
<gene>
    <name evidence="1" type="ORF">HAX54_010230</name>
</gene>
<name>A0ABS8RWM7_DATST</name>
<proteinExistence type="predicted"/>